<protein>
    <submittedName>
        <fullName evidence="1">Uncharacterized protein</fullName>
    </submittedName>
</protein>
<gene>
    <name evidence="1" type="ORF">B0H67DRAFT_642190</name>
</gene>
<evidence type="ECO:0000313" key="1">
    <source>
        <dbReference type="EMBL" id="KAK0725818.1"/>
    </source>
</evidence>
<name>A0AA40B185_9PEZI</name>
<reference evidence="1" key="1">
    <citation type="submission" date="2023-06" db="EMBL/GenBank/DDBJ databases">
        <title>Genome-scale phylogeny and comparative genomics of the fungal order Sordariales.</title>
        <authorList>
            <consortium name="Lawrence Berkeley National Laboratory"/>
            <person name="Hensen N."/>
            <person name="Bonometti L."/>
            <person name="Westerberg I."/>
            <person name="Brannstrom I.O."/>
            <person name="Guillou S."/>
            <person name="Cros-Aarteil S."/>
            <person name="Calhoun S."/>
            <person name="Haridas S."/>
            <person name="Kuo A."/>
            <person name="Mondo S."/>
            <person name="Pangilinan J."/>
            <person name="Riley R."/>
            <person name="Labutti K."/>
            <person name="Andreopoulos B."/>
            <person name="Lipzen A."/>
            <person name="Chen C."/>
            <person name="Yanf M."/>
            <person name="Daum C."/>
            <person name="Ng V."/>
            <person name="Clum A."/>
            <person name="Steindorff A."/>
            <person name="Ohm R."/>
            <person name="Martin F."/>
            <person name="Silar P."/>
            <person name="Natvig D."/>
            <person name="Lalanne C."/>
            <person name="Gautier V."/>
            <person name="Ament-Velasquez S.L."/>
            <person name="Kruys A."/>
            <person name="Hutchinson M.I."/>
            <person name="Powell A.J."/>
            <person name="Barry K."/>
            <person name="Miller A.N."/>
            <person name="Grigoriev I.V."/>
            <person name="Debuchy R."/>
            <person name="Gladieux P."/>
            <person name="Thoren M.H."/>
            <person name="Johannesson H."/>
        </authorList>
    </citation>
    <scope>NUCLEOTIDE SEQUENCE</scope>
    <source>
        <strain evidence="1">SMH4607-1</strain>
    </source>
</reference>
<proteinExistence type="predicted"/>
<keyword evidence="2" id="KW-1185">Reference proteome</keyword>
<organism evidence="1 2">
    <name type="scientific">Lasiosphaeris hirsuta</name>
    <dbReference type="NCBI Taxonomy" id="260670"/>
    <lineage>
        <taxon>Eukaryota</taxon>
        <taxon>Fungi</taxon>
        <taxon>Dikarya</taxon>
        <taxon>Ascomycota</taxon>
        <taxon>Pezizomycotina</taxon>
        <taxon>Sordariomycetes</taxon>
        <taxon>Sordariomycetidae</taxon>
        <taxon>Sordariales</taxon>
        <taxon>Lasiosphaeriaceae</taxon>
        <taxon>Lasiosphaeris</taxon>
    </lineage>
</organism>
<sequence length="413" mass="45676">MESDSSCALCQAQEHLIFLGESPVERARLSLSHFLGYLGRHPEQLQAPLTLDKPLDESAYGVVCGLGKDYGLHVALAGVGPEDADDGSYQSTAVVIIGQDESSASAVVQSLEESLEKKRGIWKKRLHDNRTIFSSRISLAQQPELLTLRAFEGVYLVNSKVPGPDDWYRGTMELQVQPRRPGKSGYHASFRFGNLNGLMILVPTMAILWHEWECLRSKLLGGEPDPVPTDYWGDGGSKEGRCYFRFVARRRDTEAFLVGKDNVGMLDFTDTTTMEAEGTLILPLGFYGDDELRDNTRQDWRVRRTRISIHKTCKPLPPPSGPRWVEYGEDKCLAHRYWTSSVEYWNKVADLKAARTQAAAVQAAAVQAAAVQAATVQAAAAPASKARDEGKEGTFDFAEGIDPRLLTKGVWNG</sequence>
<dbReference type="Proteomes" id="UP001172102">
    <property type="component" value="Unassembled WGS sequence"/>
</dbReference>
<evidence type="ECO:0000313" key="2">
    <source>
        <dbReference type="Proteomes" id="UP001172102"/>
    </source>
</evidence>
<accession>A0AA40B185</accession>
<dbReference type="AlphaFoldDB" id="A0AA40B185"/>
<dbReference type="EMBL" id="JAUKUA010000002">
    <property type="protein sequence ID" value="KAK0725818.1"/>
    <property type="molecule type" value="Genomic_DNA"/>
</dbReference>
<comment type="caution">
    <text evidence="1">The sequence shown here is derived from an EMBL/GenBank/DDBJ whole genome shotgun (WGS) entry which is preliminary data.</text>
</comment>